<proteinExistence type="predicted"/>
<dbReference type="RefSeq" id="WP_002849046.1">
    <property type="nucleotide sequence ID" value="NZ_AABUZP020000050.1"/>
</dbReference>
<evidence type="ECO:0000313" key="2">
    <source>
        <dbReference type="EMBL" id="EAI8859310.1"/>
    </source>
</evidence>
<dbReference type="AlphaFoldDB" id="A0A5L8QWD9"/>
<dbReference type="OMA" id="RTFPFWD"/>
<evidence type="ECO:0000313" key="3">
    <source>
        <dbReference type="EMBL" id="EAK0453455.1"/>
    </source>
</evidence>
<dbReference type="GeneID" id="61064483"/>
<evidence type="ECO:0000313" key="5">
    <source>
        <dbReference type="Proteomes" id="UP000535509"/>
    </source>
</evidence>
<comment type="caution">
    <text evidence="3">The sequence shown here is derived from an EMBL/GenBank/DDBJ whole genome shotgun (WGS) entry which is preliminary data.</text>
</comment>
<gene>
    <name evidence="3" type="ORF">AAH17_07295</name>
    <name evidence="4" type="ORF">AAH24_08060</name>
    <name evidence="1" type="ORF">BVH53_07460</name>
    <name evidence="2" type="ORF">CX802_05610</name>
</gene>
<organism evidence="3">
    <name type="scientific">Campylobacter fetus</name>
    <dbReference type="NCBI Taxonomy" id="196"/>
    <lineage>
        <taxon>Bacteria</taxon>
        <taxon>Pseudomonadati</taxon>
        <taxon>Campylobacterota</taxon>
        <taxon>Epsilonproteobacteria</taxon>
        <taxon>Campylobacterales</taxon>
        <taxon>Campylobacteraceae</taxon>
        <taxon>Campylobacter</taxon>
    </lineage>
</organism>
<name>A0A5L8QWD9_CAMFE</name>
<protein>
    <submittedName>
        <fullName evidence="3">YkgJ family cysteine cluster protein</fullName>
    </submittedName>
</protein>
<dbReference type="EMBL" id="AABQDW010000014">
    <property type="protein sequence ID" value="EAI5408530.1"/>
    <property type="molecule type" value="Genomic_DNA"/>
</dbReference>
<keyword evidence="5" id="KW-1185">Reference proteome</keyword>
<evidence type="ECO:0000313" key="1">
    <source>
        <dbReference type="EMBL" id="EAI5408530.1"/>
    </source>
</evidence>
<dbReference type="Proteomes" id="UP000535509">
    <property type="component" value="Unassembled WGS sequence"/>
</dbReference>
<sequence length="123" mass="14556">MLKEFGFDYCFDSSKCEVCGAKCCTGDSGYIWISEAEMESLSSHLKLSLPEFKKLFTYRVGVRFSLKEKEYNGAYACLFFDENNKNCSVYEFRPKQCRTFPFWDYFKKHFNELEKECIGVERL</sequence>
<dbReference type="PANTHER" id="PTHR35866:SF1">
    <property type="entry name" value="YKGJ FAMILY CYSTEINE CLUSTER PROTEIN"/>
    <property type="match status" value="1"/>
</dbReference>
<reference evidence="3 6" key="1">
    <citation type="submission" date="2018-05" db="EMBL/GenBank/DDBJ databases">
        <authorList>
            <consortium name="PulseNet: The National Subtyping Network for Foodborne Disease Surveillance"/>
            <person name="Tarr C.L."/>
            <person name="Trees E."/>
            <person name="Katz L.S."/>
            <person name="Carleton-Romer H.A."/>
            <person name="Stroika S."/>
            <person name="Kucerova Z."/>
            <person name="Roache K.F."/>
            <person name="Sabol A.L."/>
            <person name="Besser J."/>
            <person name="Gerner-Smidt P."/>
        </authorList>
    </citation>
    <scope>NUCLEOTIDE SEQUENCE</scope>
    <source>
        <strain evidence="3">2014D-0197</strain>
        <strain evidence="1 6">2016D-0221</strain>
        <strain evidence="4">D4313</strain>
        <strain evidence="2 5">PNUSAC001503</strain>
    </source>
</reference>
<dbReference type="Proteomes" id="UP000557842">
    <property type="component" value="Unassembled WGS sequence"/>
</dbReference>
<evidence type="ECO:0000313" key="6">
    <source>
        <dbReference type="Proteomes" id="UP000557842"/>
    </source>
</evidence>
<dbReference type="PANTHER" id="PTHR35866">
    <property type="entry name" value="PUTATIVE-RELATED"/>
    <property type="match status" value="1"/>
</dbReference>
<evidence type="ECO:0000313" key="4">
    <source>
        <dbReference type="EMBL" id="EAK0469307.1"/>
    </source>
</evidence>
<accession>A0A5L8QWD9</accession>
<dbReference type="InterPro" id="IPR005358">
    <property type="entry name" value="Puta_zinc/iron-chelating_dom"/>
</dbReference>
<dbReference type="EMBL" id="AACCXK010000013">
    <property type="protein sequence ID" value="EAK0453455.1"/>
    <property type="molecule type" value="Genomic_DNA"/>
</dbReference>
<dbReference type="Pfam" id="PF03692">
    <property type="entry name" value="CxxCxxCC"/>
    <property type="match status" value="1"/>
</dbReference>
<dbReference type="EMBL" id="AABTCC010000015">
    <property type="protein sequence ID" value="EAI8859310.1"/>
    <property type="molecule type" value="Genomic_DNA"/>
</dbReference>
<dbReference type="EMBL" id="AACCXM010000009">
    <property type="protein sequence ID" value="EAK0469307.1"/>
    <property type="molecule type" value="Genomic_DNA"/>
</dbReference>